<comment type="caution">
    <text evidence="1">The sequence shown here is derived from an EMBL/GenBank/DDBJ whole genome shotgun (WGS) entry which is preliminary data.</text>
</comment>
<reference evidence="1 2" key="1">
    <citation type="submission" date="2022-06" db="EMBL/GenBank/DDBJ databases">
        <title>Actinoplanes abujensis sp. nov., isolated from Nigerian arid soil.</title>
        <authorList>
            <person name="Ding P."/>
        </authorList>
    </citation>
    <scope>NUCLEOTIDE SEQUENCE [LARGE SCALE GENOMIC DNA]</scope>
    <source>
        <strain evidence="2">TRM88002</strain>
    </source>
</reference>
<accession>A0ABT0XXF3</accession>
<protein>
    <submittedName>
        <fullName evidence="1">HNH endonuclease</fullName>
    </submittedName>
</protein>
<sequence>MDPRSLFSGPAWRVDRFGSEELREWFAEHGRITLAKWRAMTSTDRQHMTPLVGQKPDSLPDVTQRAPESMSISMPDGTAMDIELRPDDPGETVELTMIEPIHRRVFERCPICGDPATSEEHVPPERIGGKKLTLTCEPCNNRLGSYVEPDLIDWVEGAISRPLLRSDAVQGPRKEKRLLVRNTPSGEFVLVVDGRAHRDLGTMLASGELDLDAVLPNWDRCKIALLKHAYLAACLTYGVIEGEVADEIRRDLVAARDAKSRQDVPMSRLAMGLTVCRTYEPTTDEPAIRAVLHEPSGDVEGVLLVGRIFVSWSSAVSAEAPEVGRRQLGRTLEVGAPAQGTVTSVRP</sequence>
<keyword evidence="1" id="KW-0540">Nuclease</keyword>
<evidence type="ECO:0000313" key="2">
    <source>
        <dbReference type="Proteomes" id="UP001523216"/>
    </source>
</evidence>
<name>A0ABT0XXF3_9ACTN</name>
<keyword evidence="1" id="KW-0378">Hydrolase</keyword>
<keyword evidence="1" id="KW-0255">Endonuclease</keyword>
<dbReference type="RefSeq" id="WP_251798145.1">
    <property type="nucleotide sequence ID" value="NZ_JAMQOL010000015.1"/>
</dbReference>
<dbReference type="EMBL" id="JAMQOL010000015">
    <property type="protein sequence ID" value="MCM4078305.1"/>
    <property type="molecule type" value="Genomic_DNA"/>
</dbReference>
<dbReference type="Proteomes" id="UP001523216">
    <property type="component" value="Unassembled WGS sequence"/>
</dbReference>
<organism evidence="1 2">
    <name type="scientific">Paractinoplanes hotanensis</name>
    <dbReference type="NCBI Taxonomy" id="2906497"/>
    <lineage>
        <taxon>Bacteria</taxon>
        <taxon>Bacillati</taxon>
        <taxon>Actinomycetota</taxon>
        <taxon>Actinomycetes</taxon>
        <taxon>Micromonosporales</taxon>
        <taxon>Micromonosporaceae</taxon>
        <taxon>Paractinoplanes</taxon>
    </lineage>
</organism>
<gene>
    <name evidence="1" type="ORF">LXN57_12085</name>
</gene>
<dbReference type="GO" id="GO:0004519">
    <property type="term" value="F:endonuclease activity"/>
    <property type="evidence" value="ECO:0007669"/>
    <property type="project" value="UniProtKB-KW"/>
</dbReference>
<evidence type="ECO:0000313" key="1">
    <source>
        <dbReference type="EMBL" id="MCM4078305.1"/>
    </source>
</evidence>
<proteinExistence type="predicted"/>
<keyword evidence="2" id="KW-1185">Reference proteome</keyword>